<gene>
    <name evidence="2" type="primary">rncA_2</name>
    <name evidence="2" type="ORF">NCTC8622_04202</name>
</gene>
<reference evidence="2 3" key="1">
    <citation type="submission" date="2018-06" db="EMBL/GenBank/DDBJ databases">
        <authorList>
            <consortium name="Pathogen Informatics"/>
            <person name="Doyle S."/>
        </authorList>
    </citation>
    <scope>NUCLEOTIDE SEQUENCE [LARGE SCALE GENOMIC DNA]</scope>
    <source>
        <strain evidence="2 3">NCTC8622</strain>
    </source>
</reference>
<organism evidence="2 3">
    <name type="scientific">Escherichia coli</name>
    <dbReference type="NCBI Taxonomy" id="562"/>
    <lineage>
        <taxon>Bacteria</taxon>
        <taxon>Pseudomonadati</taxon>
        <taxon>Pseudomonadota</taxon>
        <taxon>Gammaproteobacteria</taxon>
        <taxon>Enterobacterales</taxon>
        <taxon>Enterobacteriaceae</taxon>
        <taxon>Escherichia</taxon>
    </lineage>
</organism>
<keyword evidence="1" id="KW-0812">Transmembrane</keyword>
<keyword evidence="1" id="KW-0472">Membrane</keyword>
<accession>A0A376U6Y8</accession>
<dbReference type="AlphaFoldDB" id="A0A376U6Y8"/>
<evidence type="ECO:0000313" key="3">
    <source>
        <dbReference type="Proteomes" id="UP000254079"/>
    </source>
</evidence>
<evidence type="ECO:0000256" key="1">
    <source>
        <dbReference type="SAM" id="Phobius"/>
    </source>
</evidence>
<keyword evidence="1" id="KW-1133">Transmembrane helix</keyword>
<protein>
    <submittedName>
        <fullName evidence="2">Nickel/cobalt efflux protein RcnA</fullName>
    </submittedName>
</protein>
<name>A0A376U6Y8_ECOLX</name>
<proteinExistence type="predicted"/>
<dbReference type="EMBL" id="UGCP01000002">
    <property type="protein sequence ID" value="STI85125.1"/>
    <property type="molecule type" value="Genomic_DNA"/>
</dbReference>
<feature type="transmembrane region" description="Helical" evidence="1">
    <location>
        <begin position="25"/>
        <end position="50"/>
    </location>
</feature>
<sequence>MPGTRALKNDDGGVFIAIKGTIKQAVMLGLAATISHTAVVWLIAFGGMVISKRFTAQSAEP</sequence>
<dbReference type="Proteomes" id="UP000254079">
    <property type="component" value="Unassembled WGS sequence"/>
</dbReference>
<evidence type="ECO:0000313" key="2">
    <source>
        <dbReference type="EMBL" id="STI85125.1"/>
    </source>
</evidence>